<reference evidence="1" key="1">
    <citation type="submission" date="2020-05" db="EMBL/GenBank/DDBJ databases">
        <authorList>
            <person name="Petersen J."/>
            <person name="Sayavedra L."/>
        </authorList>
    </citation>
    <scope>NUCLEOTIDE SEQUENCE</scope>
    <source>
        <strain evidence="1">B azoricus SOX Menez Gwen</strain>
    </source>
</reference>
<keyword evidence="2" id="KW-1185">Reference proteome</keyword>
<name>A0ACA8ZQY3_9GAMM</name>
<organism evidence="1 2">
    <name type="scientific">Bathymodiolus azoricus thioautotrophic gill symbiont</name>
    <dbReference type="NCBI Taxonomy" id="235205"/>
    <lineage>
        <taxon>Bacteria</taxon>
        <taxon>Pseudomonadati</taxon>
        <taxon>Pseudomonadota</taxon>
        <taxon>Gammaproteobacteria</taxon>
        <taxon>sulfur-oxidizing symbionts</taxon>
    </lineage>
</organism>
<comment type="caution">
    <text evidence="1">The sequence shown here is derived from an EMBL/GenBank/DDBJ whole genome shotgun (WGS) entry which is preliminary data.</text>
</comment>
<feature type="non-terminal residue" evidence="1">
    <location>
        <position position="171"/>
    </location>
</feature>
<sequence>MTKKMVPNTGMIDIEELGNPNAFRSKINLDVVPKFNRHGDNIDPIIRKIPIQSIDEYAFNPRQADNDHFEDIKNSIKKIGLQQRFSVVKNPDTDRYTLIKGGNTRLLAFKSLYRETGDTKFASINCIVEAWEGELNRTQAVIAHLIENEARGELILVDKAKALIELEQDFR</sequence>
<gene>
    <name evidence="1" type="ORF">AZO1586R_1538</name>
</gene>
<dbReference type="Proteomes" id="UP000635628">
    <property type="component" value="Unassembled WGS sequence"/>
</dbReference>
<evidence type="ECO:0000313" key="1">
    <source>
        <dbReference type="EMBL" id="CAB5503124.1"/>
    </source>
</evidence>
<evidence type="ECO:0000313" key="2">
    <source>
        <dbReference type="Proteomes" id="UP000635628"/>
    </source>
</evidence>
<dbReference type="EMBL" id="CAESAP020000230">
    <property type="protein sequence ID" value="CAB5503124.1"/>
    <property type="molecule type" value="Genomic_DNA"/>
</dbReference>
<protein>
    <submittedName>
        <fullName evidence="1">Uncharacterized protein</fullName>
    </submittedName>
</protein>
<accession>A0ACA8ZQY3</accession>
<proteinExistence type="predicted"/>